<accession>A0A336K5S1</accession>
<feature type="region of interest" description="Disordered" evidence="3">
    <location>
        <begin position="661"/>
        <end position="681"/>
    </location>
</feature>
<keyword evidence="2" id="KW-0539">Nucleus</keyword>
<evidence type="ECO:0000313" key="5">
    <source>
        <dbReference type="EMBL" id="SSW99837.1"/>
    </source>
</evidence>
<feature type="domain" description="ENT" evidence="4">
    <location>
        <begin position="13"/>
        <end position="97"/>
    </location>
</feature>
<dbReference type="InterPro" id="IPR005491">
    <property type="entry name" value="ENT_dom"/>
</dbReference>
<gene>
    <name evidence="5" type="primary">CSON000915</name>
</gene>
<dbReference type="Pfam" id="PF03735">
    <property type="entry name" value="ENT"/>
    <property type="match status" value="1"/>
</dbReference>
<dbReference type="InterPro" id="IPR036142">
    <property type="entry name" value="ENT_dom-like_sf"/>
</dbReference>
<dbReference type="SUPFAM" id="SSF158639">
    <property type="entry name" value="ENT-like"/>
    <property type="match status" value="1"/>
</dbReference>
<feature type="compositionally biased region" description="Acidic residues" evidence="3">
    <location>
        <begin position="661"/>
        <end position="670"/>
    </location>
</feature>
<comment type="subcellular location">
    <subcellularLocation>
        <location evidence="1">Nucleus</location>
    </subcellularLocation>
</comment>
<evidence type="ECO:0000256" key="2">
    <source>
        <dbReference type="ARBA" id="ARBA00023242"/>
    </source>
</evidence>
<dbReference type="VEuPathDB" id="VectorBase:CSON000915"/>
<evidence type="ECO:0000313" key="6">
    <source>
        <dbReference type="EMBL" id="SSX20217.1"/>
    </source>
</evidence>
<dbReference type="InterPro" id="IPR033482">
    <property type="entry name" value="EMSY"/>
</dbReference>
<dbReference type="Gene3D" id="1.10.1240.40">
    <property type="entry name" value="ENT domain"/>
    <property type="match status" value="1"/>
</dbReference>
<dbReference type="PANTHER" id="PTHR16500">
    <property type="entry name" value="BRCA2-INTERACTING TRANSCRIPTIONAL REPRESSOR EMSY"/>
    <property type="match status" value="1"/>
</dbReference>
<protein>
    <submittedName>
        <fullName evidence="5">CSON000915 protein</fullName>
    </submittedName>
</protein>
<evidence type="ECO:0000256" key="3">
    <source>
        <dbReference type="SAM" id="MobiDB-lite"/>
    </source>
</evidence>
<dbReference type="PROSITE" id="PS51138">
    <property type="entry name" value="ENT"/>
    <property type="match status" value="1"/>
</dbReference>
<sequence>MWPKKLNLSIHECHILLRNYELEAYSSVMSAFRSQGALSENKIRIMKDLRQALHISEDRHKAEIRRVYNDERLSTIADYINACETSCTWIKEGRRTVPIIPRGLAETALSNVADIISFRNTEKNNHLPHPSQIITSRPETILSHDKSISLEEKSIVFDEKVAIKLEERIPIKLEEDSIGWSRKRKSSNENINLNRKLYPQLLRQPAKKVTLKRPRKEKAAKLQNLSSSSFYNIDFENSINRTKERQTRDDEYNMRIIHSYASNTIPLSPRNVKLNENRPLASDSNVSECMDLSNTDLANCISTAKTKTSLATETTKSDSNLDKSENYLIDSSPQITNVQNPLSITSEEKLPKIKILSNNPVKIVPSLSLKTLRAKGNVQVVQSPPGKLVLRSFNNDKETSKTQVTEIKGIPQTIAGAKLSVQKVHLMPVQSTYSKSNANFLIVRNNNANGGKTFSTNIHNLTTKEHMNIPVSTVQTINIGKDGKLTCFPQKTQSNKIDNQKEFKTILPTVKNISSVGLQTISFDSKLKNTDVQNQVLQKVRLIPTSTTARSTSFANPQIKLTKDSKLYPITYSNGTPFTEMYVINKSNSPNITNLEKNYEQIVNHKVDWEKELDKKPSPEINNSSKVFVQSIPNVQKESISNIKNIDFVDDLSLEEIIEYESESPDDDDDKTVSQEEERSDIEVTEMVSFELEEDRIDNLIADKFQPISDKLSELAQDIFKD</sequence>
<proteinExistence type="predicted"/>
<dbReference type="AlphaFoldDB" id="A0A336K5S1"/>
<reference evidence="6" key="2">
    <citation type="submission" date="2018-07" db="EMBL/GenBank/DDBJ databases">
        <authorList>
            <person name="Quirk P.G."/>
            <person name="Krulwich T.A."/>
        </authorList>
    </citation>
    <scope>NUCLEOTIDE SEQUENCE</scope>
</reference>
<evidence type="ECO:0000259" key="4">
    <source>
        <dbReference type="PROSITE" id="PS51138"/>
    </source>
</evidence>
<dbReference type="GO" id="GO:0006355">
    <property type="term" value="P:regulation of DNA-templated transcription"/>
    <property type="evidence" value="ECO:0007669"/>
    <property type="project" value="InterPro"/>
</dbReference>
<name>A0A336K5S1_CULSO</name>
<dbReference type="SMART" id="SM01191">
    <property type="entry name" value="ENT"/>
    <property type="match status" value="1"/>
</dbReference>
<dbReference type="EMBL" id="UFQS01000114">
    <property type="protein sequence ID" value="SSW99837.1"/>
    <property type="molecule type" value="Genomic_DNA"/>
</dbReference>
<dbReference type="GO" id="GO:0005654">
    <property type="term" value="C:nucleoplasm"/>
    <property type="evidence" value="ECO:0007669"/>
    <property type="project" value="TreeGrafter"/>
</dbReference>
<evidence type="ECO:0000256" key="1">
    <source>
        <dbReference type="ARBA" id="ARBA00004123"/>
    </source>
</evidence>
<reference evidence="5" key="1">
    <citation type="submission" date="2018-04" db="EMBL/GenBank/DDBJ databases">
        <authorList>
            <person name="Go L.Y."/>
            <person name="Mitchell J.A."/>
        </authorList>
    </citation>
    <scope>NUCLEOTIDE SEQUENCE</scope>
    <source>
        <tissue evidence="5">Whole organism</tissue>
    </source>
</reference>
<organism evidence="5">
    <name type="scientific">Culicoides sonorensis</name>
    <name type="common">Biting midge</name>
    <dbReference type="NCBI Taxonomy" id="179676"/>
    <lineage>
        <taxon>Eukaryota</taxon>
        <taxon>Metazoa</taxon>
        <taxon>Ecdysozoa</taxon>
        <taxon>Arthropoda</taxon>
        <taxon>Hexapoda</taxon>
        <taxon>Insecta</taxon>
        <taxon>Pterygota</taxon>
        <taxon>Neoptera</taxon>
        <taxon>Endopterygota</taxon>
        <taxon>Diptera</taxon>
        <taxon>Nematocera</taxon>
        <taxon>Chironomoidea</taxon>
        <taxon>Ceratopogonidae</taxon>
        <taxon>Ceratopogoninae</taxon>
        <taxon>Culicoides</taxon>
        <taxon>Monoculicoides</taxon>
    </lineage>
</organism>
<dbReference type="PANTHER" id="PTHR16500:SF3">
    <property type="entry name" value="BRCA2-INTERACTING TRANSCRIPTIONAL REPRESSOR EMSY"/>
    <property type="match status" value="1"/>
</dbReference>
<dbReference type="EMBL" id="UFQT01000114">
    <property type="protein sequence ID" value="SSX20217.1"/>
    <property type="molecule type" value="Genomic_DNA"/>
</dbReference>